<dbReference type="EMBL" id="BPQB01000087">
    <property type="protein sequence ID" value="GJE98418.1"/>
    <property type="molecule type" value="Genomic_DNA"/>
</dbReference>
<evidence type="ECO:0000259" key="4">
    <source>
        <dbReference type="Pfam" id="PF10342"/>
    </source>
</evidence>
<evidence type="ECO:0000256" key="2">
    <source>
        <dbReference type="SAM" id="MobiDB-lite"/>
    </source>
</evidence>
<evidence type="ECO:0000313" key="5">
    <source>
        <dbReference type="EMBL" id="GJE98418.1"/>
    </source>
</evidence>
<feature type="region of interest" description="Disordered" evidence="2">
    <location>
        <begin position="153"/>
        <end position="184"/>
    </location>
</feature>
<organism evidence="5 6">
    <name type="scientific">Phanerochaete sordida</name>
    <dbReference type="NCBI Taxonomy" id="48140"/>
    <lineage>
        <taxon>Eukaryota</taxon>
        <taxon>Fungi</taxon>
        <taxon>Dikarya</taxon>
        <taxon>Basidiomycota</taxon>
        <taxon>Agaricomycotina</taxon>
        <taxon>Agaricomycetes</taxon>
        <taxon>Polyporales</taxon>
        <taxon>Phanerochaetaceae</taxon>
        <taxon>Phanerochaete</taxon>
    </lineage>
</organism>
<accession>A0A9P3GMA6</accession>
<dbReference type="Pfam" id="PF10342">
    <property type="entry name" value="Kre9_KNH"/>
    <property type="match status" value="1"/>
</dbReference>
<evidence type="ECO:0000256" key="3">
    <source>
        <dbReference type="SAM" id="SignalP"/>
    </source>
</evidence>
<reference evidence="5 6" key="1">
    <citation type="submission" date="2021-08" db="EMBL/GenBank/DDBJ databases">
        <title>Draft Genome Sequence of Phanerochaete sordida strain YK-624.</title>
        <authorList>
            <person name="Mori T."/>
            <person name="Dohra H."/>
            <person name="Suzuki T."/>
            <person name="Kawagishi H."/>
            <person name="Hirai H."/>
        </authorList>
    </citation>
    <scope>NUCLEOTIDE SEQUENCE [LARGE SCALE GENOMIC DNA]</scope>
    <source>
        <strain evidence="5 6">YK-624</strain>
    </source>
</reference>
<feature type="chain" id="PRO_5040277832" description="Yeast cell wall synthesis Kre9/Knh1-like N-terminal domain-containing protein" evidence="3">
    <location>
        <begin position="20"/>
        <end position="212"/>
    </location>
</feature>
<comment type="caution">
    <text evidence="5">The sequence shown here is derived from an EMBL/GenBank/DDBJ whole genome shotgun (WGS) entry which is preliminary data.</text>
</comment>
<keyword evidence="1 3" id="KW-0732">Signal</keyword>
<proteinExistence type="predicted"/>
<evidence type="ECO:0000256" key="1">
    <source>
        <dbReference type="ARBA" id="ARBA00022729"/>
    </source>
</evidence>
<dbReference type="OrthoDB" id="3199367at2759"/>
<sequence length="212" mass="21379">MFAPRTVLSALALAAVASAIPTSVDPSSVVPATAAVPTGTAAPTPDIHPHSFEVYDPPITAPHAGDVWTSGQNQTVTWDVSRIGDDGHNTTARLLLGHKDPESLSEYLDIRNPLAADFSVDTGSVTFTVPNVLSADNYIVVLVGSISDSGNASPEFSIQNPNQPSLPSASAPTGVPSASAPSVTSVPAASDAVSSAITSVSAPAAPAFPTSL</sequence>
<feature type="domain" description="Yeast cell wall synthesis Kre9/Knh1-like N-terminal" evidence="4">
    <location>
        <begin position="62"/>
        <end position="158"/>
    </location>
</feature>
<keyword evidence="6" id="KW-1185">Reference proteome</keyword>
<feature type="signal peptide" evidence="3">
    <location>
        <begin position="1"/>
        <end position="19"/>
    </location>
</feature>
<protein>
    <recommendedName>
        <fullName evidence="4">Yeast cell wall synthesis Kre9/Knh1-like N-terminal domain-containing protein</fullName>
    </recommendedName>
</protein>
<gene>
    <name evidence="5" type="ORF">PsYK624_146480</name>
</gene>
<name>A0A9P3GMA6_9APHY</name>
<dbReference type="Proteomes" id="UP000703269">
    <property type="component" value="Unassembled WGS sequence"/>
</dbReference>
<evidence type="ECO:0000313" key="6">
    <source>
        <dbReference type="Proteomes" id="UP000703269"/>
    </source>
</evidence>
<dbReference type="InterPro" id="IPR018466">
    <property type="entry name" value="Kre9/Knh1-like_N"/>
</dbReference>
<feature type="compositionally biased region" description="Low complexity" evidence="2">
    <location>
        <begin position="175"/>
        <end position="184"/>
    </location>
</feature>
<feature type="compositionally biased region" description="Polar residues" evidence="2">
    <location>
        <begin position="153"/>
        <end position="171"/>
    </location>
</feature>
<dbReference type="AlphaFoldDB" id="A0A9P3GMA6"/>